<dbReference type="EMBL" id="VXIV02001593">
    <property type="protein sequence ID" value="KAF6031528.1"/>
    <property type="molecule type" value="Genomic_DNA"/>
</dbReference>
<feature type="domain" description="C2H2-type" evidence="7">
    <location>
        <begin position="421"/>
        <end position="449"/>
    </location>
</feature>
<feature type="domain" description="C2H2-type" evidence="7">
    <location>
        <begin position="352"/>
        <end position="380"/>
    </location>
</feature>
<dbReference type="SMART" id="SM00355">
    <property type="entry name" value="ZnF_C2H2"/>
    <property type="match status" value="8"/>
</dbReference>
<dbReference type="PANTHER" id="PTHR24379">
    <property type="entry name" value="KRAB AND ZINC FINGER DOMAIN-CONTAINING"/>
    <property type="match status" value="1"/>
</dbReference>
<keyword evidence="9" id="KW-1185">Reference proteome</keyword>
<evidence type="ECO:0000256" key="3">
    <source>
        <dbReference type="ARBA" id="ARBA00022771"/>
    </source>
</evidence>
<keyword evidence="2" id="KW-0677">Repeat</keyword>
<dbReference type="Pfam" id="PF00096">
    <property type="entry name" value="zf-C2H2"/>
    <property type="match status" value="2"/>
</dbReference>
<evidence type="ECO:0000313" key="9">
    <source>
        <dbReference type="Proteomes" id="UP000593567"/>
    </source>
</evidence>
<evidence type="ECO:0000256" key="1">
    <source>
        <dbReference type="ARBA" id="ARBA00022723"/>
    </source>
</evidence>
<keyword evidence="1" id="KW-0479">Metal-binding</keyword>
<keyword evidence="4" id="KW-0862">Zinc</keyword>
<evidence type="ECO:0000313" key="8">
    <source>
        <dbReference type="EMBL" id="KAF6031528.1"/>
    </source>
</evidence>
<feature type="domain" description="C2H2-type" evidence="7">
    <location>
        <begin position="542"/>
        <end position="569"/>
    </location>
</feature>
<dbReference type="Gene3D" id="3.30.160.60">
    <property type="entry name" value="Classic Zinc Finger"/>
    <property type="match status" value="4"/>
</dbReference>
<name>A0A7J7K1P6_BUGNE</name>
<dbReference type="Proteomes" id="UP000593567">
    <property type="component" value="Unassembled WGS sequence"/>
</dbReference>
<dbReference type="PANTHER" id="PTHR24379:SF121">
    <property type="entry name" value="C2H2-TYPE DOMAIN-CONTAINING PROTEIN"/>
    <property type="match status" value="1"/>
</dbReference>
<protein>
    <recommendedName>
        <fullName evidence="7">C2H2-type domain-containing protein</fullName>
    </recommendedName>
</protein>
<dbReference type="SUPFAM" id="SSF57667">
    <property type="entry name" value="beta-beta-alpha zinc fingers"/>
    <property type="match status" value="3"/>
</dbReference>
<sequence>MTDFVSKTTELATLVGALHQQGEDDSDLTGILAQLQAAITKRVSSNAEKESLLATSYSNLETQLEVSNDSDLSHAQANHQDKCPNKLDASKRKTKFTKTAKVTAGKELTTEVPESGENTEKISWEAVFGVGTNIKTEFNDEVEVFSHDQHSSASISDTGDEEVRGSKTNKKSGGGTVSFQGRCKICEVQAVLNRDDSEDQMMLAQLAMAEPPDGPIFSSLIAFSAHIKGEHAVVVETEEDAAGASTDISTPKEVVVNGTLSSAEDITVNADIKLEPSNQNNQTLNGESTITSIAKQDNQASSKTKQTVLFLVCPHCSKRYNLHGTAKSCYDQLAFHMHKKHGEALPTHVTLYSCKECHFQTLRRRDLARHTYVVHTDHEPRGVPCEVCGKRVLRTSMVFHMAAVHGAEDVPDQVKARTAKAQCSICGKEFRGEVNLQRHIKCVHNKVKDQLCHLCSQSFFAKRELQLHMFATHRINISNMKVLKCPAEGCTYETLAKRHLQIHSTVHYKTKDFTCEHCGKAFRSKPALAQHRKILHTNDVEYKCTQCGFSSHAKQYVQRHMVIHSETKRHKCDFEGCSYATHYIENLTKHKKKHKSKDTNGLLENSMDIAL</sequence>
<keyword evidence="3 5" id="KW-0863">Zinc-finger</keyword>
<dbReference type="AlphaFoldDB" id="A0A7J7K1P6"/>
<evidence type="ECO:0000256" key="4">
    <source>
        <dbReference type="ARBA" id="ARBA00022833"/>
    </source>
</evidence>
<dbReference type="GO" id="GO:0008270">
    <property type="term" value="F:zinc ion binding"/>
    <property type="evidence" value="ECO:0007669"/>
    <property type="project" value="UniProtKB-KW"/>
</dbReference>
<gene>
    <name evidence="8" type="ORF">EB796_010160</name>
</gene>
<evidence type="ECO:0000256" key="5">
    <source>
        <dbReference type="PROSITE-ProRule" id="PRU00042"/>
    </source>
</evidence>
<organism evidence="8 9">
    <name type="scientific">Bugula neritina</name>
    <name type="common">Brown bryozoan</name>
    <name type="synonym">Sertularia neritina</name>
    <dbReference type="NCBI Taxonomy" id="10212"/>
    <lineage>
        <taxon>Eukaryota</taxon>
        <taxon>Metazoa</taxon>
        <taxon>Spiralia</taxon>
        <taxon>Lophotrochozoa</taxon>
        <taxon>Bryozoa</taxon>
        <taxon>Gymnolaemata</taxon>
        <taxon>Cheilostomatida</taxon>
        <taxon>Flustrina</taxon>
        <taxon>Buguloidea</taxon>
        <taxon>Bugulidae</taxon>
        <taxon>Bugula</taxon>
    </lineage>
</organism>
<evidence type="ECO:0000256" key="2">
    <source>
        <dbReference type="ARBA" id="ARBA00022737"/>
    </source>
</evidence>
<comment type="caution">
    <text evidence="8">The sequence shown here is derived from an EMBL/GenBank/DDBJ whole genome shotgun (WGS) entry which is preliminary data.</text>
</comment>
<dbReference type="PROSITE" id="PS00028">
    <property type="entry name" value="ZINC_FINGER_C2H2_1"/>
    <property type="match status" value="3"/>
</dbReference>
<dbReference type="PROSITE" id="PS50157">
    <property type="entry name" value="ZINC_FINGER_C2H2_2"/>
    <property type="match status" value="4"/>
</dbReference>
<dbReference type="InterPro" id="IPR036236">
    <property type="entry name" value="Znf_C2H2_sf"/>
</dbReference>
<proteinExistence type="predicted"/>
<evidence type="ECO:0000256" key="6">
    <source>
        <dbReference type="SAM" id="MobiDB-lite"/>
    </source>
</evidence>
<evidence type="ECO:0000259" key="7">
    <source>
        <dbReference type="PROSITE" id="PS50157"/>
    </source>
</evidence>
<reference evidence="8" key="1">
    <citation type="submission" date="2020-06" db="EMBL/GenBank/DDBJ databases">
        <title>Draft genome of Bugula neritina, a colonial animal packing powerful symbionts and potential medicines.</title>
        <authorList>
            <person name="Rayko M."/>
        </authorList>
    </citation>
    <scope>NUCLEOTIDE SEQUENCE [LARGE SCALE GENOMIC DNA]</scope>
    <source>
        <strain evidence="8">Kwan_BN1</strain>
    </source>
</reference>
<accession>A0A7J7K1P6</accession>
<dbReference type="InterPro" id="IPR013087">
    <property type="entry name" value="Znf_C2H2_type"/>
</dbReference>
<feature type="region of interest" description="Disordered" evidence="6">
    <location>
        <begin position="145"/>
        <end position="175"/>
    </location>
</feature>
<feature type="domain" description="C2H2-type" evidence="7">
    <location>
        <begin position="513"/>
        <end position="541"/>
    </location>
</feature>
<dbReference type="OrthoDB" id="6113849at2759"/>